<dbReference type="Gene3D" id="3.10.290.30">
    <property type="entry name" value="MM3350-like"/>
    <property type="match status" value="1"/>
</dbReference>
<dbReference type="Proteomes" id="UP001213000">
    <property type="component" value="Unassembled WGS sequence"/>
</dbReference>
<reference evidence="1" key="1">
    <citation type="submission" date="2022-07" db="EMBL/GenBank/DDBJ databases">
        <title>Genome Sequence of Leucocoprinus birnbaumii.</title>
        <authorList>
            <person name="Buettner E."/>
        </authorList>
    </citation>
    <scope>NUCLEOTIDE SEQUENCE</scope>
    <source>
        <strain evidence="1">VT141</strain>
    </source>
</reference>
<keyword evidence="2" id="KW-1185">Reference proteome</keyword>
<dbReference type="EMBL" id="JANIEX010000147">
    <property type="protein sequence ID" value="KAJ3572317.1"/>
    <property type="molecule type" value="Genomic_DNA"/>
</dbReference>
<comment type="caution">
    <text evidence="1">The sequence shown here is derived from an EMBL/GenBank/DDBJ whole genome shotgun (WGS) entry which is preliminary data.</text>
</comment>
<name>A0AAD5W0U3_9AGAR</name>
<accession>A0AAD5W0U3</accession>
<gene>
    <name evidence="1" type="ORF">NP233_g3158</name>
</gene>
<dbReference type="AlphaFoldDB" id="A0AAD5W0U3"/>
<dbReference type="InterPro" id="IPR024047">
    <property type="entry name" value="MM3350-like_sf"/>
</dbReference>
<evidence type="ECO:0000313" key="2">
    <source>
        <dbReference type="Proteomes" id="UP001213000"/>
    </source>
</evidence>
<organism evidence="1 2">
    <name type="scientific">Leucocoprinus birnbaumii</name>
    <dbReference type="NCBI Taxonomy" id="56174"/>
    <lineage>
        <taxon>Eukaryota</taxon>
        <taxon>Fungi</taxon>
        <taxon>Dikarya</taxon>
        <taxon>Basidiomycota</taxon>
        <taxon>Agaricomycotina</taxon>
        <taxon>Agaricomycetes</taxon>
        <taxon>Agaricomycetidae</taxon>
        <taxon>Agaricales</taxon>
        <taxon>Agaricineae</taxon>
        <taxon>Agaricaceae</taxon>
        <taxon>Leucocoprinus</taxon>
    </lineage>
</organism>
<proteinExistence type="predicted"/>
<sequence>MGFLYDFGDKWFIDIKVENIAPVEESKGSIFVIDGSGGVLPDGDDFGTWSWKRHLQEADKSPLSKRKAVELLFKVTSFTDKRPPQNPLDYDFDAFDLEATRKSIREALDSKTSLPLIWMRVDFRRRARIRLGRIIRGIRLVRIVVRRMILELVRGVGRGIIAGRSANGYIGKKGTSLFAVQWQNNLAAILR</sequence>
<dbReference type="SUPFAM" id="SSF159941">
    <property type="entry name" value="MM3350-like"/>
    <property type="match status" value="1"/>
</dbReference>
<evidence type="ECO:0000313" key="1">
    <source>
        <dbReference type="EMBL" id="KAJ3572317.1"/>
    </source>
</evidence>
<protein>
    <submittedName>
        <fullName evidence="1">Uncharacterized protein</fullName>
    </submittedName>
</protein>